<dbReference type="Pfam" id="PF24972">
    <property type="entry name" value="GBD_ATRN"/>
    <property type="match status" value="1"/>
</dbReference>
<dbReference type="InterPro" id="IPR056863">
    <property type="entry name" value="LMN_ATRN_NET-like_EGF"/>
</dbReference>
<organism evidence="9 10">
    <name type="scientific">Lates japonicus</name>
    <name type="common">Japanese lates</name>
    <dbReference type="NCBI Taxonomy" id="270547"/>
    <lineage>
        <taxon>Eukaryota</taxon>
        <taxon>Metazoa</taxon>
        <taxon>Chordata</taxon>
        <taxon>Craniata</taxon>
        <taxon>Vertebrata</taxon>
        <taxon>Euteleostomi</taxon>
        <taxon>Actinopterygii</taxon>
        <taxon>Neopterygii</taxon>
        <taxon>Teleostei</taxon>
        <taxon>Neoteleostei</taxon>
        <taxon>Acanthomorphata</taxon>
        <taxon>Carangaria</taxon>
        <taxon>Carangaria incertae sedis</taxon>
        <taxon>Centropomidae</taxon>
        <taxon>Lates</taxon>
    </lineage>
</organism>
<dbReference type="PANTHER" id="PTHR46376:SF2">
    <property type="entry name" value="DISTRACTED, ISOFORM B"/>
    <property type="match status" value="1"/>
</dbReference>
<keyword evidence="2" id="KW-0732">Signal</keyword>
<evidence type="ECO:0000256" key="3">
    <source>
        <dbReference type="ARBA" id="ARBA00022737"/>
    </source>
</evidence>
<dbReference type="AlphaFoldDB" id="A0AAD3NAS1"/>
<dbReference type="CDD" id="cd00055">
    <property type="entry name" value="EGF_Lam"/>
    <property type="match status" value="1"/>
</dbReference>
<gene>
    <name evidence="9" type="ORF">AKAME5_002098800</name>
</gene>
<dbReference type="Gene3D" id="2.10.25.10">
    <property type="entry name" value="Laminin"/>
    <property type="match status" value="1"/>
</dbReference>
<dbReference type="EMBL" id="BRZM01000255">
    <property type="protein sequence ID" value="GLD69673.1"/>
    <property type="molecule type" value="Genomic_DNA"/>
</dbReference>
<reference evidence="9" key="1">
    <citation type="submission" date="2022-08" db="EMBL/GenBank/DDBJ databases">
        <title>Genome sequencing of akame (Lates japonicus).</title>
        <authorList>
            <person name="Hashiguchi Y."/>
            <person name="Takahashi H."/>
        </authorList>
    </citation>
    <scope>NUCLEOTIDE SEQUENCE</scope>
    <source>
        <strain evidence="9">Kochi</strain>
    </source>
</reference>
<evidence type="ECO:0000259" key="8">
    <source>
        <dbReference type="PROSITE" id="PS50027"/>
    </source>
</evidence>
<feature type="domain" description="Laminin EGF-like" evidence="8">
    <location>
        <begin position="87"/>
        <end position="132"/>
    </location>
</feature>
<dbReference type="InterPro" id="IPR002049">
    <property type="entry name" value="LE_dom"/>
</dbReference>
<keyword evidence="1" id="KW-0880">Kelch repeat</keyword>
<evidence type="ECO:0000256" key="6">
    <source>
        <dbReference type="ARBA" id="ARBA00023292"/>
    </source>
</evidence>
<keyword evidence="10" id="KW-1185">Reference proteome</keyword>
<dbReference type="InterPro" id="IPR016201">
    <property type="entry name" value="PSI"/>
</dbReference>
<dbReference type="Pfam" id="PF24973">
    <property type="entry name" value="EGF_LMN_ATRN"/>
    <property type="match status" value="1"/>
</dbReference>
<dbReference type="Proteomes" id="UP001279410">
    <property type="component" value="Unassembled WGS sequence"/>
</dbReference>
<name>A0AAD3NAS1_LATJO</name>
<dbReference type="SUPFAM" id="SSF57184">
    <property type="entry name" value="Growth factor receptor domain"/>
    <property type="match status" value="1"/>
</dbReference>
<evidence type="ECO:0000313" key="9">
    <source>
        <dbReference type="EMBL" id="GLD69673.1"/>
    </source>
</evidence>
<dbReference type="FunFam" id="2.10.25.10:FF:000079">
    <property type="entry name" value="Attractin like 1"/>
    <property type="match status" value="1"/>
</dbReference>
<accession>A0AAD3NAS1</accession>
<sequence length="418" mass="46862">MSAQNCSGLRTCADCLERAECGWCGDPSNTGKGVCMEGSYRGPLKPANTRAGSRDRERLRDRDMLLDQSLCTADRGYNWAFIQCPACQCNGHSRCVNGSVCEHCGNLTAGTHCQSCMPGYYGDPINGGKCNVAPVSISPDTHLSAPSSLVLRRLRRPQSRRLVDMRETLHVLMYAVSKRGATAGVLCKFVFSAGAIGMLSAISERNWQPSSINLRLGQAGQQVRWIRHSQLLLSFSSSRVVEEGCCLQSRSIQSSLRNADKYTLTCCPKCDSENRYLGNPLRGTCYYNLLIDYQFTFSLLQEDDRYFTAINFMATPEQANKNLDMSINASNNFNLNITWSFSSTAGTISGEEMPIIARTNIKEHRDSLSCEKFNFRLHHNITFYVYVSNFSWPIKIQIAFSQHNSIMDLVQFFVTFFR</sequence>
<proteinExistence type="predicted"/>
<feature type="disulfide bond" evidence="7">
    <location>
        <begin position="104"/>
        <end position="113"/>
    </location>
</feature>
<evidence type="ECO:0000313" key="10">
    <source>
        <dbReference type="Proteomes" id="UP001279410"/>
    </source>
</evidence>
<dbReference type="InterPro" id="IPR056732">
    <property type="entry name" value="GBD_ATRN"/>
</dbReference>
<keyword evidence="3" id="KW-0677">Repeat</keyword>
<keyword evidence="5" id="KW-0325">Glycoprotein</keyword>
<comment type="caution">
    <text evidence="7">Lacks conserved residue(s) required for the propagation of feature annotation.</text>
</comment>
<evidence type="ECO:0000256" key="4">
    <source>
        <dbReference type="ARBA" id="ARBA00023157"/>
    </source>
</evidence>
<keyword evidence="6 7" id="KW-0424">Laminin EGF-like domain</keyword>
<evidence type="ECO:0000256" key="2">
    <source>
        <dbReference type="ARBA" id="ARBA00022729"/>
    </source>
</evidence>
<dbReference type="SMART" id="SM00423">
    <property type="entry name" value="PSI"/>
    <property type="match status" value="1"/>
</dbReference>
<dbReference type="PANTHER" id="PTHR46376">
    <property type="entry name" value="LEUCINE-ZIPPER-LIKE TRANSCRIPTIONAL REGULATOR 1"/>
    <property type="match status" value="1"/>
</dbReference>
<feature type="disulfide bond" evidence="7">
    <location>
        <begin position="116"/>
        <end position="130"/>
    </location>
</feature>
<dbReference type="InterPro" id="IPR009030">
    <property type="entry name" value="Growth_fac_rcpt_cys_sf"/>
</dbReference>
<evidence type="ECO:0000256" key="5">
    <source>
        <dbReference type="ARBA" id="ARBA00023180"/>
    </source>
</evidence>
<dbReference type="InterPro" id="IPR051568">
    <property type="entry name" value="LZTR1/Attractin"/>
</dbReference>
<evidence type="ECO:0000256" key="7">
    <source>
        <dbReference type="PROSITE-ProRule" id="PRU00460"/>
    </source>
</evidence>
<dbReference type="PROSITE" id="PS50027">
    <property type="entry name" value="EGF_LAM_2"/>
    <property type="match status" value="1"/>
</dbReference>
<protein>
    <submittedName>
        <fullName evidence="9">Attractin-like protein 1 isoform X1</fullName>
    </submittedName>
</protein>
<dbReference type="PROSITE" id="PS01248">
    <property type="entry name" value="EGF_LAM_1"/>
    <property type="match status" value="1"/>
</dbReference>
<keyword evidence="4 7" id="KW-1015">Disulfide bond</keyword>
<comment type="caution">
    <text evidence="9">The sequence shown here is derived from an EMBL/GenBank/DDBJ whole genome shotgun (WGS) entry which is preliminary data.</text>
</comment>
<dbReference type="GO" id="GO:0005794">
    <property type="term" value="C:Golgi apparatus"/>
    <property type="evidence" value="ECO:0007669"/>
    <property type="project" value="TreeGrafter"/>
</dbReference>
<evidence type="ECO:0000256" key="1">
    <source>
        <dbReference type="ARBA" id="ARBA00022441"/>
    </source>
</evidence>